<evidence type="ECO:0000313" key="1">
    <source>
        <dbReference type="EMBL" id="RUS27355.1"/>
    </source>
</evidence>
<protein>
    <submittedName>
        <fullName evidence="1">Uncharacterized protein</fullName>
    </submittedName>
</protein>
<organism evidence="1 2">
    <name type="scientific">Jimgerdemannia flammicorona</name>
    <dbReference type="NCBI Taxonomy" id="994334"/>
    <lineage>
        <taxon>Eukaryota</taxon>
        <taxon>Fungi</taxon>
        <taxon>Fungi incertae sedis</taxon>
        <taxon>Mucoromycota</taxon>
        <taxon>Mucoromycotina</taxon>
        <taxon>Endogonomycetes</taxon>
        <taxon>Endogonales</taxon>
        <taxon>Endogonaceae</taxon>
        <taxon>Jimgerdemannia</taxon>
    </lineage>
</organism>
<proteinExistence type="predicted"/>
<comment type="caution">
    <text evidence="1">The sequence shown here is derived from an EMBL/GenBank/DDBJ whole genome shotgun (WGS) entry which is preliminary data.</text>
</comment>
<name>A0A433QC52_9FUNG</name>
<reference evidence="1 2" key="1">
    <citation type="journal article" date="2018" name="New Phytol.">
        <title>Phylogenomics of Endogonaceae and evolution of mycorrhizas within Mucoromycota.</title>
        <authorList>
            <person name="Chang Y."/>
            <person name="Desiro A."/>
            <person name="Na H."/>
            <person name="Sandor L."/>
            <person name="Lipzen A."/>
            <person name="Clum A."/>
            <person name="Barry K."/>
            <person name="Grigoriev I.V."/>
            <person name="Martin F.M."/>
            <person name="Stajich J.E."/>
            <person name="Smith M.E."/>
            <person name="Bonito G."/>
            <person name="Spatafora J.W."/>
        </authorList>
    </citation>
    <scope>NUCLEOTIDE SEQUENCE [LARGE SCALE GENOMIC DNA]</scope>
    <source>
        <strain evidence="1 2">AD002</strain>
    </source>
</reference>
<dbReference type="EMBL" id="RBNJ01008557">
    <property type="protein sequence ID" value="RUS27355.1"/>
    <property type="molecule type" value="Genomic_DNA"/>
</dbReference>
<evidence type="ECO:0000313" key="2">
    <source>
        <dbReference type="Proteomes" id="UP000274822"/>
    </source>
</evidence>
<dbReference type="Proteomes" id="UP000274822">
    <property type="component" value="Unassembled WGS sequence"/>
</dbReference>
<keyword evidence="2" id="KW-1185">Reference proteome</keyword>
<accession>A0A433QC52</accession>
<gene>
    <name evidence="1" type="ORF">BC938DRAFT_483361</name>
</gene>
<dbReference type="AlphaFoldDB" id="A0A433QC52"/>
<sequence>MSLSGGCKLRPLAHRTPPRCENTSLGKHFSFHQCRSAGRSGLFMLVGEWRKNSWRPRQECIY</sequence>